<evidence type="ECO:0000313" key="1">
    <source>
        <dbReference type="EMBL" id="MDS9470220.1"/>
    </source>
</evidence>
<accession>A0ABU2I098</accession>
<reference evidence="2" key="1">
    <citation type="submission" date="2023-07" db="EMBL/GenBank/DDBJ databases">
        <title>Paracoccus sp. MBLB3053 whole genome sequence.</title>
        <authorList>
            <person name="Hwang C.Y."/>
            <person name="Cho E.-S."/>
            <person name="Seo M.-J."/>
        </authorList>
    </citation>
    <scope>NUCLEOTIDE SEQUENCE [LARGE SCALE GENOMIC DNA]</scope>
    <source>
        <strain evidence="2">MBLB3053</strain>
    </source>
</reference>
<keyword evidence="2" id="KW-1185">Reference proteome</keyword>
<name>A0ABU2I098_9RHOB</name>
<protein>
    <submittedName>
        <fullName evidence="1">Uncharacterized protein</fullName>
    </submittedName>
</protein>
<dbReference type="EMBL" id="JAVQLW010000006">
    <property type="protein sequence ID" value="MDS9470220.1"/>
    <property type="molecule type" value="Genomic_DNA"/>
</dbReference>
<proteinExistence type="predicted"/>
<gene>
    <name evidence="1" type="ORF">RGQ15_21980</name>
</gene>
<sequence>MTPARTENRLDPDTHLKGRLTGVYSARLELRDPLDRTVLVEVPDARQLLGREGPPGDWDRQWHRAEDWYFDAAAPRHCFDIIICPDERR</sequence>
<dbReference type="RefSeq" id="WP_311163043.1">
    <property type="nucleotide sequence ID" value="NZ_JAVQLW010000006.1"/>
</dbReference>
<comment type="caution">
    <text evidence="1">The sequence shown here is derived from an EMBL/GenBank/DDBJ whole genome shotgun (WGS) entry which is preliminary data.</text>
</comment>
<organism evidence="1 2">
    <name type="scientific">Paracoccus aurantius</name>
    <dbReference type="NCBI Taxonomy" id="3073814"/>
    <lineage>
        <taxon>Bacteria</taxon>
        <taxon>Pseudomonadati</taxon>
        <taxon>Pseudomonadota</taxon>
        <taxon>Alphaproteobacteria</taxon>
        <taxon>Rhodobacterales</taxon>
        <taxon>Paracoccaceae</taxon>
        <taxon>Paracoccus</taxon>
    </lineage>
</organism>
<evidence type="ECO:0000313" key="2">
    <source>
        <dbReference type="Proteomes" id="UP001269144"/>
    </source>
</evidence>
<dbReference type="Proteomes" id="UP001269144">
    <property type="component" value="Unassembled WGS sequence"/>
</dbReference>